<name>A0ABR2I730_9EUKA</name>
<sequence length="290" mass="33404">MMKEGKLVFSTNHVAFMQTTRSNPQITSFCSNHFPESQKESLNDKTNSAITRTISDRIVCDHNLSDDELDILDKNSLEGLTKSISSDPRFPYSEHWKAHFHNHKLINSMPNKMSNKMSLQRTRQITLGGPKINRQNFKNIEINGQKIQAGVGFPTKMPIIIDKKSEIIRKTETSFDELENIINRIKSKENTTTKDSPPKNDENPLNNSNSRETGIETFEKMEISILNEISTIKTSINKLFEDRKKIQMQHRMWIKDMKKKIYLTKQETLNIANKSSETNNGGKFKLLSLD</sequence>
<dbReference type="Proteomes" id="UP001470230">
    <property type="component" value="Unassembled WGS sequence"/>
</dbReference>
<evidence type="ECO:0000313" key="2">
    <source>
        <dbReference type="EMBL" id="KAK8857657.1"/>
    </source>
</evidence>
<comment type="caution">
    <text evidence="2">The sequence shown here is derived from an EMBL/GenBank/DDBJ whole genome shotgun (WGS) entry which is preliminary data.</text>
</comment>
<keyword evidence="3" id="KW-1185">Reference proteome</keyword>
<dbReference type="EMBL" id="JAPFFF010000020">
    <property type="protein sequence ID" value="KAK8857657.1"/>
    <property type="molecule type" value="Genomic_DNA"/>
</dbReference>
<protein>
    <submittedName>
        <fullName evidence="2">Uncharacterized protein</fullName>
    </submittedName>
</protein>
<reference evidence="2 3" key="1">
    <citation type="submission" date="2024-04" db="EMBL/GenBank/DDBJ databases">
        <title>Tritrichomonas musculus Genome.</title>
        <authorList>
            <person name="Alves-Ferreira E."/>
            <person name="Grigg M."/>
            <person name="Lorenzi H."/>
            <person name="Galac M."/>
        </authorList>
    </citation>
    <scope>NUCLEOTIDE SEQUENCE [LARGE SCALE GENOMIC DNA]</scope>
    <source>
        <strain evidence="2 3">EAF2021</strain>
    </source>
</reference>
<evidence type="ECO:0000256" key="1">
    <source>
        <dbReference type="SAM" id="MobiDB-lite"/>
    </source>
</evidence>
<proteinExistence type="predicted"/>
<gene>
    <name evidence="2" type="ORF">M9Y10_016063</name>
</gene>
<evidence type="ECO:0000313" key="3">
    <source>
        <dbReference type="Proteomes" id="UP001470230"/>
    </source>
</evidence>
<feature type="region of interest" description="Disordered" evidence="1">
    <location>
        <begin position="186"/>
        <end position="212"/>
    </location>
</feature>
<accession>A0ABR2I730</accession>
<organism evidence="2 3">
    <name type="scientific">Tritrichomonas musculus</name>
    <dbReference type="NCBI Taxonomy" id="1915356"/>
    <lineage>
        <taxon>Eukaryota</taxon>
        <taxon>Metamonada</taxon>
        <taxon>Parabasalia</taxon>
        <taxon>Tritrichomonadida</taxon>
        <taxon>Tritrichomonadidae</taxon>
        <taxon>Tritrichomonas</taxon>
    </lineage>
</organism>
<feature type="compositionally biased region" description="Polar residues" evidence="1">
    <location>
        <begin position="203"/>
        <end position="212"/>
    </location>
</feature>
<feature type="compositionally biased region" description="Basic and acidic residues" evidence="1">
    <location>
        <begin position="186"/>
        <end position="202"/>
    </location>
</feature>